<dbReference type="SMART" id="SM00849">
    <property type="entry name" value="Lactamase_B"/>
    <property type="match status" value="1"/>
</dbReference>
<reference evidence="3" key="1">
    <citation type="submission" date="2015-01" db="EMBL/GenBank/DDBJ databases">
        <authorList>
            <person name="Manzoor Shahid"/>
            <person name="Zubair Saima"/>
        </authorList>
    </citation>
    <scope>NUCLEOTIDE SEQUENCE [LARGE SCALE GENOMIC DNA]</scope>
    <source>
        <strain evidence="3">Sp3</strain>
    </source>
</reference>
<dbReference type="InterPro" id="IPR036866">
    <property type="entry name" value="RibonucZ/Hydroxyglut_hydro"/>
</dbReference>
<dbReference type="EMBL" id="CDRZ01000086">
    <property type="protein sequence ID" value="CEO88332.1"/>
    <property type="molecule type" value="Genomic_DNA"/>
</dbReference>
<dbReference type="AlphaFoldDB" id="A0A0B7MKY8"/>
<protein>
    <recommendedName>
        <fullName evidence="1">Metallo-beta-lactamase domain-containing protein</fullName>
    </recommendedName>
</protein>
<dbReference type="PANTHER" id="PTHR30619:SF7">
    <property type="entry name" value="BETA-LACTAMASE DOMAIN PROTEIN"/>
    <property type="match status" value="1"/>
</dbReference>
<dbReference type="CDD" id="cd07731">
    <property type="entry name" value="ComA-like_MBL-fold"/>
    <property type="match status" value="1"/>
</dbReference>
<dbReference type="InterPro" id="IPR052159">
    <property type="entry name" value="Competence_DNA_uptake"/>
</dbReference>
<proteinExistence type="predicted"/>
<dbReference type="OrthoDB" id="9761531at2"/>
<dbReference type="InterPro" id="IPR001279">
    <property type="entry name" value="Metallo-B-lactamas"/>
</dbReference>
<evidence type="ECO:0000313" key="3">
    <source>
        <dbReference type="Proteomes" id="UP000046155"/>
    </source>
</evidence>
<organism evidence="2 3">
    <name type="scientific">Syntrophaceticus schinkii</name>
    <dbReference type="NCBI Taxonomy" id="499207"/>
    <lineage>
        <taxon>Bacteria</taxon>
        <taxon>Bacillati</taxon>
        <taxon>Bacillota</taxon>
        <taxon>Clostridia</taxon>
        <taxon>Thermoanaerobacterales</taxon>
        <taxon>Thermoanaerobacterales Family III. Incertae Sedis</taxon>
        <taxon>Syntrophaceticus</taxon>
    </lineage>
</organism>
<feature type="domain" description="Metallo-beta-lactamase" evidence="1">
    <location>
        <begin position="54"/>
        <end position="250"/>
    </location>
</feature>
<dbReference type="PANTHER" id="PTHR30619">
    <property type="entry name" value="DNA INTERNALIZATION/COMPETENCE PROTEIN COMEC/REC2"/>
    <property type="match status" value="1"/>
</dbReference>
<dbReference type="InterPro" id="IPR035681">
    <property type="entry name" value="ComA-like_MBL"/>
</dbReference>
<sequence length="293" mass="31463">MNFLKTKRCLIISLLLAVVLVTAGCTGLSDLSKGAVSYSHQADELAVHFLDVGQGDSILIQFPNDSVMLIDAGPDRSGATVISYLKQQGVKKIDYLVATHPHADHIGGMAAVIKEFDISKVYMPKVTHTTKTFEDMLLSIKKKGLKITPARAGLNIFEQDGCLQATFTAPCSSGYDSLNNYSAVVKIQYGSTSFLLTGDAEDLSEKEMLASGMNLQADVLKVGHHGSSSSTTPAFLKSVSPEYAVILVGAANDYEHPHQETLDNLADAGVIIYRTDEEGTIIFVSDGMSVKKV</sequence>
<evidence type="ECO:0000259" key="1">
    <source>
        <dbReference type="SMART" id="SM00849"/>
    </source>
</evidence>
<dbReference type="Proteomes" id="UP000046155">
    <property type="component" value="Unassembled WGS sequence"/>
</dbReference>
<accession>A0A0B7MKY8</accession>
<gene>
    <name evidence="2" type="ORF">SSCH_1760006</name>
</gene>
<dbReference type="PROSITE" id="PS51257">
    <property type="entry name" value="PROKAR_LIPOPROTEIN"/>
    <property type="match status" value="1"/>
</dbReference>
<dbReference type="Gene3D" id="3.60.15.10">
    <property type="entry name" value="Ribonuclease Z/Hydroxyacylglutathione hydrolase-like"/>
    <property type="match status" value="1"/>
</dbReference>
<evidence type="ECO:0000313" key="2">
    <source>
        <dbReference type="EMBL" id="CEO88332.1"/>
    </source>
</evidence>
<keyword evidence="3" id="KW-1185">Reference proteome</keyword>
<dbReference type="SUPFAM" id="SSF56281">
    <property type="entry name" value="Metallo-hydrolase/oxidoreductase"/>
    <property type="match status" value="1"/>
</dbReference>
<name>A0A0B7MKY8_9FIRM</name>
<dbReference type="Pfam" id="PF00753">
    <property type="entry name" value="Lactamase_B"/>
    <property type="match status" value="1"/>
</dbReference>